<evidence type="ECO:0000313" key="4">
    <source>
        <dbReference type="EMBL" id="KIW74610.1"/>
    </source>
</evidence>
<gene>
    <name evidence="4" type="ORF">Z517_11380</name>
</gene>
<dbReference type="AlphaFoldDB" id="A0A0D2G7A6"/>
<dbReference type="Gene3D" id="3.90.1150.10">
    <property type="entry name" value="Aspartate Aminotransferase, domain 1"/>
    <property type="match status" value="1"/>
</dbReference>
<name>A0A0D2G7A6_9EURO</name>
<dbReference type="GO" id="GO:0030170">
    <property type="term" value="F:pyridoxal phosphate binding"/>
    <property type="evidence" value="ECO:0007669"/>
    <property type="project" value="InterPro"/>
</dbReference>
<evidence type="ECO:0000256" key="1">
    <source>
        <dbReference type="ARBA" id="ARBA00001933"/>
    </source>
</evidence>
<keyword evidence="5" id="KW-1185">Reference proteome</keyword>
<comment type="similarity">
    <text evidence="3">Belongs to the class-III pyridoxal-phosphate-dependent aminotransferase family.</text>
</comment>
<proteinExistence type="inferred from homology"/>
<dbReference type="InterPro" id="IPR015422">
    <property type="entry name" value="PyrdxlP-dep_Trfase_small"/>
</dbReference>
<dbReference type="VEuPathDB" id="FungiDB:Z517_11380"/>
<protein>
    <recommendedName>
        <fullName evidence="6">Glutamate-1-semialdehyde 2,1-aminomutase</fullName>
    </recommendedName>
</protein>
<dbReference type="InterPro" id="IPR005814">
    <property type="entry name" value="Aminotrans_3"/>
</dbReference>
<comment type="cofactor">
    <cofactor evidence="1">
        <name>pyridoxal 5'-phosphate</name>
        <dbReference type="ChEBI" id="CHEBI:597326"/>
    </cofactor>
</comment>
<evidence type="ECO:0000256" key="3">
    <source>
        <dbReference type="RuleBase" id="RU003560"/>
    </source>
</evidence>
<dbReference type="SUPFAM" id="SSF53383">
    <property type="entry name" value="PLP-dependent transferases"/>
    <property type="match status" value="1"/>
</dbReference>
<dbReference type="InterPro" id="IPR015421">
    <property type="entry name" value="PyrdxlP-dep_Trfase_major"/>
</dbReference>
<dbReference type="Proteomes" id="UP000053029">
    <property type="component" value="Unassembled WGS sequence"/>
</dbReference>
<dbReference type="HOGENOM" id="CLU_016922_1_2_1"/>
<dbReference type="PANTHER" id="PTHR43713:SF3">
    <property type="entry name" value="GLUTAMATE-1-SEMIALDEHYDE 2,1-AMINOMUTASE 1, CHLOROPLASTIC-RELATED"/>
    <property type="match status" value="1"/>
</dbReference>
<dbReference type="Gene3D" id="3.40.640.10">
    <property type="entry name" value="Type I PLP-dependent aspartate aminotransferase-like (Major domain)"/>
    <property type="match status" value="1"/>
</dbReference>
<reference evidence="4 5" key="1">
    <citation type="submission" date="2015-01" db="EMBL/GenBank/DDBJ databases">
        <title>The Genome Sequence of Fonsecaea pedrosoi CBS 271.37.</title>
        <authorList>
            <consortium name="The Broad Institute Genomics Platform"/>
            <person name="Cuomo C."/>
            <person name="de Hoog S."/>
            <person name="Gorbushina A."/>
            <person name="Stielow B."/>
            <person name="Teixiera M."/>
            <person name="Abouelleil A."/>
            <person name="Chapman S.B."/>
            <person name="Priest M."/>
            <person name="Young S.K."/>
            <person name="Wortman J."/>
            <person name="Nusbaum C."/>
            <person name="Birren B."/>
        </authorList>
    </citation>
    <scope>NUCLEOTIDE SEQUENCE [LARGE SCALE GENOMIC DNA]</scope>
    <source>
        <strain evidence="4 5">CBS 271.37</strain>
    </source>
</reference>
<sequence>MGHSSYAADALKKAHEQFTAKNPQSLKAHRDAHQNLPGGNTRTVLHAEPFPITWVQGSKNTLTSIDGDVYTDLLGEFSAGIFGHSEPRIAEAVRKALLGGWNFGGNTLLEKKFAAKVCQRFGPAGIEMVRFTNSGTEANTTALNAAVAITSRRKILVFSGGYHGSTLVFPMTLMKGSTAAPMNLPHEFVFAPYNNISETKTIVEKVGGNNLAAVLVEPVQGSGGCRPATDTFMQYLRQLCDVTGALLVLDEVMSSRLGVSGYSASIGIKGDIVTLGKYVGGGMTFGAFGGRKDIMERFDPSKNNLFHPGTYNNNVLTMSAGMVGLDIYNAAEVDRLNQLGRDIKAKVQQILIDDKVYPPMISKSSADVIEIDSLDHDSLFQMDCDRTQASPDLPLMFITGRGSMLNVRFSGPDAAFWQALYYHHMLSKNIYIATRGYTPLHLQVTPEDAQRYVDAIAEFVHLHKDQLRWHELANGRK</sequence>
<dbReference type="Pfam" id="PF00202">
    <property type="entry name" value="Aminotran_3"/>
    <property type="match status" value="1"/>
</dbReference>
<evidence type="ECO:0000313" key="5">
    <source>
        <dbReference type="Proteomes" id="UP000053029"/>
    </source>
</evidence>
<dbReference type="EMBL" id="KN846976">
    <property type="protein sequence ID" value="KIW74610.1"/>
    <property type="molecule type" value="Genomic_DNA"/>
</dbReference>
<accession>A0A0D2G7A6</accession>
<dbReference type="GO" id="GO:0008483">
    <property type="term" value="F:transaminase activity"/>
    <property type="evidence" value="ECO:0007669"/>
    <property type="project" value="InterPro"/>
</dbReference>
<organism evidence="4 5">
    <name type="scientific">Fonsecaea pedrosoi CBS 271.37</name>
    <dbReference type="NCBI Taxonomy" id="1442368"/>
    <lineage>
        <taxon>Eukaryota</taxon>
        <taxon>Fungi</taxon>
        <taxon>Dikarya</taxon>
        <taxon>Ascomycota</taxon>
        <taxon>Pezizomycotina</taxon>
        <taxon>Eurotiomycetes</taxon>
        <taxon>Chaetothyriomycetidae</taxon>
        <taxon>Chaetothyriales</taxon>
        <taxon>Herpotrichiellaceae</taxon>
        <taxon>Fonsecaea</taxon>
    </lineage>
</organism>
<dbReference type="RefSeq" id="XP_013278418.1">
    <property type="nucleotide sequence ID" value="XM_013422964.1"/>
</dbReference>
<dbReference type="GeneID" id="25310870"/>
<dbReference type="OrthoDB" id="425114at2759"/>
<evidence type="ECO:0000256" key="2">
    <source>
        <dbReference type="ARBA" id="ARBA00022898"/>
    </source>
</evidence>
<dbReference type="InterPro" id="IPR015424">
    <property type="entry name" value="PyrdxlP-dep_Trfase"/>
</dbReference>
<keyword evidence="2 3" id="KW-0663">Pyridoxal phosphate</keyword>
<evidence type="ECO:0008006" key="6">
    <source>
        <dbReference type="Google" id="ProtNLM"/>
    </source>
</evidence>
<dbReference type="STRING" id="1442368.A0A0D2G7A6"/>
<dbReference type="PANTHER" id="PTHR43713">
    <property type="entry name" value="GLUTAMATE-1-SEMIALDEHYDE 2,1-AMINOMUTASE"/>
    <property type="match status" value="1"/>
</dbReference>